<dbReference type="InterPro" id="IPR049942">
    <property type="entry name" value="DML1/Misato"/>
</dbReference>
<comment type="function">
    <text evidence="1">Involved in the partitioning of the mitochondrial organelle and mitochondrial DNA (mtDNA) inheritance.</text>
</comment>
<evidence type="ECO:0000313" key="7">
    <source>
        <dbReference type="EMBL" id="KAJ1970107.1"/>
    </source>
</evidence>
<evidence type="ECO:0000256" key="3">
    <source>
        <dbReference type="ARBA" id="ARBA00008507"/>
    </source>
</evidence>
<sequence>MGEIITLQFGEYANYVGTHWWNIQQAYPEESDKPSITSSVPAATASSSALPQPIRPATIDHSTLYRTGPLHNYSSVWTPRLLLYDLKENLGSLSPFTGLVTRNSLSGVPSHDPATTASASWNTAPKVYQQTPVKPSPFAQALERVGRTSDAGPGDPILPQLGPGIRCWSDFSENYWHPQSFARDFSTIAVNGSVNNFGDFQQGTELFRYQVSQDEWNESGLRYFVEEADHLQGFQFLADTTDGFGGYSTAYLAYLREEFPKEPVVVFGVADRLIPGTHSTTTTSHERQRLNEIISLAQFAQEEALYLPLQIPPELLRSTLKPSCLSETNSLSPAYQRYLTGALLAAAIDTFTLPYRTTSPIPNLPFGYYLNQVSNQRNHLIVPMYSTFPSTVPSLPPTSEILSQLQQSQWKQHPFSLQDISLFSNGLGSRAPIAPPTVVHRANNLPSAYCEVGETRGIDIAASLPVSRSFPRELCPQSPSMSSALVVTQAQAHQATWFTDSAHWLRRYSRSLPSVLYEQDEIGEVVELLLTKARDYSE</sequence>
<feature type="domain" description="Misato Segment II tubulin-like" evidence="5">
    <location>
        <begin position="3"/>
        <end position="144"/>
    </location>
</feature>
<dbReference type="AlphaFoldDB" id="A0A9W8B0N0"/>
<name>A0A9W8B0N0_9FUNG</name>
<dbReference type="Pfam" id="PF14881">
    <property type="entry name" value="Tubulin_3"/>
    <property type="match status" value="1"/>
</dbReference>
<dbReference type="Proteomes" id="UP001150925">
    <property type="component" value="Unassembled WGS sequence"/>
</dbReference>
<keyword evidence="8" id="KW-1185">Reference proteome</keyword>
<dbReference type="GO" id="GO:0005739">
    <property type="term" value="C:mitochondrion"/>
    <property type="evidence" value="ECO:0007669"/>
    <property type="project" value="UniProtKB-SubCell"/>
</dbReference>
<proteinExistence type="inferred from homology"/>
<evidence type="ECO:0000256" key="4">
    <source>
        <dbReference type="ARBA" id="ARBA00023128"/>
    </source>
</evidence>
<dbReference type="OrthoDB" id="271881at2759"/>
<dbReference type="PANTHER" id="PTHR13391">
    <property type="entry name" value="MITOCHONDRIAL DISTRIBUTION REGULATOR MISATO"/>
    <property type="match status" value="1"/>
</dbReference>
<dbReference type="Pfam" id="PF10644">
    <property type="entry name" value="Misat_Tub_SegII"/>
    <property type="match status" value="1"/>
</dbReference>
<dbReference type="InterPro" id="IPR029209">
    <property type="entry name" value="DML1/Misato_tubulin"/>
</dbReference>
<dbReference type="Gene3D" id="3.40.50.1440">
    <property type="entry name" value="Tubulin/FtsZ, GTPase domain"/>
    <property type="match status" value="1"/>
</dbReference>
<comment type="similarity">
    <text evidence="3">Belongs to the misato family.</text>
</comment>
<dbReference type="InterPro" id="IPR019605">
    <property type="entry name" value="Misato_II_tubulin-like"/>
</dbReference>
<dbReference type="PANTHER" id="PTHR13391:SF0">
    <property type="entry name" value="PROTEIN MISATO HOMOLOG 1"/>
    <property type="match status" value="1"/>
</dbReference>
<organism evidence="7 8">
    <name type="scientific">Dispira parvispora</name>
    <dbReference type="NCBI Taxonomy" id="1520584"/>
    <lineage>
        <taxon>Eukaryota</taxon>
        <taxon>Fungi</taxon>
        <taxon>Fungi incertae sedis</taxon>
        <taxon>Zoopagomycota</taxon>
        <taxon>Kickxellomycotina</taxon>
        <taxon>Dimargaritomycetes</taxon>
        <taxon>Dimargaritales</taxon>
        <taxon>Dimargaritaceae</taxon>
        <taxon>Dispira</taxon>
    </lineage>
</organism>
<evidence type="ECO:0000259" key="6">
    <source>
        <dbReference type="Pfam" id="PF14881"/>
    </source>
</evidence>
<dbReference type="SUPFAM" id="SSF52490">
    <property type="entry name" value="Tubulin nucleotide-binding domain-like"/>
    <property type="match status" value="1"/>
</dbReference>
<dbReference type="InterPro" id="IPR036525">
    <property type="entry name" value="Tubulin/FtsZ_GTPase_sf"/>
</dbReference>
<dbReference type="GO" id="GO:0007005">
    <property type="term" value="P:mitochondrion organization"/>
    <property type="evidence" value="ECO:0007669"/>
    <property type="project" value="InterPro"/>
</dbReference>
<keyword evidence="4" id="KW-0496">Mitochondrion</keyword>
<evidence type="ECO:0000256" key="1">
    <source>
        <dbReference type="ARBA" id="ARBA00003757"/>
    </source>
</evidence>
<comment type="caution">
    <text evidence="7">The sequence shown here is derived from an EMBL/GenBank/DDBJ whole genome shotgun (WGS) entry which is preliminary data.</text>
</comment>
<evidence type="ECO:0000256" key="2">
    <source>
        <dbReference type="ARBA" id="ARBA00004173"/>
    </source>
</evidence>
<comment type="subcellular location">
    <subcellularLocation>
        <location evidence="2">Mitochondrion</location>
    </subcellularLocation>
</comment>
<accession>A0A9W8B0N0</accession>
<feature type="domain" description="DML1/Misato tubulin" evidence="6">
    <location>
        <begin position="165"/>
        <end position="356"/>
    </location>
</feature>
<dbReference type="EMBL" id="JANBPY010000005">
    <property type="protein sequence ID" value="KAJ1970107.1"/>
    <property type="molecule type" value="Genomic_DNA"/>
</dbReference>
<gene>
    <name evidence="7" type="primary">DML1</name>
    <name evidence="7" type="ORF">IWQ62_000146</name>
</gene>
<protein>
    <submittedName>
        <fullName evidence="7">MtDNA inheritance, partitioning of the mitochondrial organelle</fullName>
    </submittedName>
</protein>
<reference evidence="7" key="1">
    <citation type="submission" date="2022-07" db="EMBL/GenBank/DDBJ databases">
        <title>Phylogenomic reconstructions and comparative analyses of Kickxellomycotina fungi.</title>
        <authorList>
            <person name="Reynolds N.K."/>
            <person name="Stajich J.E."/>
            <person name="Barry K."/>
            <person name="Grigoriev I.V."/>
            <person name="Crous P."/>
            <person name="Smith M.E."/>
        </authorList>
    </citation>
    <scope>NUCLEOTIDE SEQUENCE</scope>
    <source>
        <strain evidence="7">RSA 1196</strain>
    </source>
</reference>
<evidence type="ECO:0000313" key="8">
    <source>
        <dbReference type="Proteomes" id="UP001150925"/>
    </source>
</evidence>
<evidence type="ECO:0000259" key="5">
    <source>
        <dbReference type="Pfam" id="PF10644"/>
    </source>
</evidence>